<dbReference type="GO" id="GO:0005737">
    <property type="term" value="C:cytoplasm"/>
    <property type="evidence" value="ECO:0007669"/>
    <property type="project" value="TreeGrafter"/>
</dbReference>
<dbReference type="GO" id="GO:0004197">
    <property type="term" value="F:cysteine-type endopeptidase activity"/>
    <property type="evidence" value="ECO:0007669"/>
    <property type="project" value="InterPro"/>
</dbReference>
<evidence type="ECO:0000313" key="4">
    <source>
        <dbReference type="Proteomes" id="UP001218218"/>
    </source>
</evidence>
<comment type="caution">
    <text evidence="3">The sequence shown here is derived from an EMBL/GenBank/DDBJ whole genome shotgun (WGS) entry which is preliminary data.</text>
</comment>
<comment type="similarity">
    <text evidence="1">Belongs to the peptidase C14B family.</text>
</comment>
<dbReference type="PANTHER" id="PTHR48104">
    <property type="entry name" value="METACASPASE-4"/>
    <property type="match status" value="1"/>
</dbReference>
<keyword evidence="4" id="KW-1185">Reference proteome</keyword>
<dbReference type="Gene3D" id="3.40.50.12660">
    <property type="match status" value="1"/>
</dbReference>
<dbReference type="AlphaFoldDB" id="A0AAD6ZFW5"/>
<evidence type="ECO:0000313" key="3">
    <source>
        <dbReference type="EMBL" id="KAJ7320985.1"/>
    </source>
</evidence>
<accession>A0AAD6ZFW5</accession>
<evidence type="ECO:0000256" key="1">
    <source>
        <dbReference type="ARBA" id="ARBA00009005"/>
    </source>
</evidence>
<organism evidence="3 4">
    <name type="scientific">Mycena albidolilacea</name>
    <dbReference type="NCBI Taxonomy" id="1033008"/>
    <lineage>
        <taxon>Eukaryota</taxon>
        <taxon>Fungi</taxon>
        <taxon>Dikarya</taxon>
        <taxon>Basidiomycota</taxon>
        <taxon>Agaricomycotina</taxon>
        <taxon>Agaricomycetes</taxon>
        <taxon>Agaricomycetidae</taxon>
        <taxon>Agaricales</taxon>
        <taxon>Marasmiineae</taxon>
        <taxon>Mycenaceae</taxon>
        <taxon>Mycena</taxon>
    </lineage>
</organism>
<feature type="domain" description="Peptidase C14 caspase" evidence="2">
    <location>
        <begin position="5"/>
        <end position="221"/>
    </location>
</feature>
<reference evidence="3" key="1">
    <citation type="submission" date="2023-03" db="EMBL/GenBank/DDBJ databases">
        <title>Massive genome expansion in bonnet fungi (Mycena s.s.) driven by repeated elements and novel gene families across ecological guilds.</title>
        <authorList>
            <consortium name="Lawrence Berkeley National Laboratory"/>
            <person name="Harder C.B."/>
            <person name="Miyauchi S."/>
            <person name="Viragh M."/>
            <person name="Kuo A."/>
            <person name="Thoen E."/>
            <person name="Andreopoulos B."/>
            <person name="Lu D."/>
            <person name="Skrede I."/>
            <person name="Drula E."/>
            <person name="Henrissat B."/>
            <person name="Morin E."/>
            <person name="Kohler A."/>
            <person name="Barry K."/>
            <person name="LaButti K."/>
            <person name="Morin E."/>
            <person name="Salamov A."/>
            <person name="Lipzen A."/>
            <person name="Mereny Z."/>
            <person name="Hegedus B."/>
            <person name="Baldrian P."/>
            <person name="Stursova M."/>
            <person name="Weitz H."/>
            <person name="Taylor A."/>
            <person name="Grigoriev I.V."/>
            <person name="Nagy L.G."/>
            <person name="Martin F."/>
            <person name="Kauserud H."/>
        </authorList>
    </citation>
    <scope>NUCLEOTIDE SEQUENCE</scope>
    <source>
        <strain evidence="3">CBHHK002</strain>
    </source>
</reference>
<dbReference type="Pfam" id="PF00656">
    <property type="entry name" value="Peptidase_C14"/>
    <property type="match status" value="1"/>
</dbReference>
<dbReference type="Proteomes" id="UP001218218">
    <property type="component" value="Unassembled WGS sequence"/>
</dbReference>
<dbReference type="InterPro" id="IPR050452">
    <property type="entry name" value="Metacaspase"/>
</dbReference>
<name>A0AAD6ZFW5_9AGAR</name>
<dbReference type="GO" id="GO:0006508">
    <property type="term" value="P:proteolysis"/>
    <property type="evidence" value="ECO:0007669"/>
    <property type="project" value="InterPro"/>
</dbReference>
<sequence length="248" mass="28250">MGKIKALLVGCSYDNQDLEMQAGKHDVKAMAKFMKENFDMKATRVLHEDAPDHRQPTRRNILDGFKWLLSDVDPHKDHLFFYFAGHGGLKHGASHILPVDHEDNGHITASKMRRELVDPLVTNQKLTGFFQHCHSGNSLELPYLCKKPDDLENVNFTRSQFSKIEGRYGPPYVTCFGASNLKLSAYHDNTMSFVTKEFIHNMEHGRPSNQCATILDVFNAMEDGDRRGKPEFSTSYKVIGSAEFLETW</sequence>
<protein>
    <submittedName>
        <fullName evidence="3">Peptidase C14, caspase domain-containing protein</fullName>
    </submittedName>
</protein>
<dbReference type="EMBL" id="JARIHO010000052">
    <property type="protein sequence ID" value="KAJ7320985.1"/>
    <property type="molecule type" value="Genomic_DNA"/>
</dbReference>
<evidence type="ECO:0000259" key="2">
    <source>
        <dbReference type="Pfam" id="PF00656"/>
    </source>
</evidence>
<gene>
    <name evidence="3" type="ORF">DFH08DRAFT_889753</name>
</gene>
<proteinExistence type="inferred from homology"/>
<dbReference type="InterPro" id="IPR011600">
    <property type="entry name" value="Pept_C14_caspase"/>
</dbReference>
<dbReference type="PANTHER" id="PTHR48104:SF30">
    <property type="entry name" value="METACASPASE-1"/>
    <property type="match status" value="1"/>
</dbReference>